<evidence type="ECO:0000313" key="2">
    <source>
        <dbReference type="EMBL" id="SVB49415.1"/>
    </source>
</evidence>
<feature type="non-terminal residue" evidence="2">
    <location>
        <position position="1"/>
    </location>
</feature>
<reference evidence="2" key="1">
    <citation type="submission" date="2018-05" db="EMBL/GenBank/DDBJ databases">
        <authorList>
            <person name="Lanie J.A."/>
            <person name="Ng W.-L."/>
            <person name="Kazmierczak K.M."/>
            <person name="Andrzejewski T.M."/>
            <person name="Davidsen T.M."/>
            <person name="Wayne K.J."/>
            <person name="Tettelin H."/>
            <person name="Glass J.I."/>
            <person name="Rusch D."/>
            <person name="Podicherti R."/>
            <person name="Tsui H.-C.T."/>
            <person name="Winkler M.E."/>
        </authorList>
    </citation>
    <scope>NUCLEOTIDE SEQUENCE</scope>
</reference>
<gene>
    <name evidence="2" type="ORF">METZ01_LOCUS202269</name>
</gene>
<dbReference type="AlphaFoldDB" id="A0A382EG19"/>
<proteinExistence type="predicted"/>
<accession>A0A382EG19</accession>
<sequence length="263" mass="30421">DQATLKEKLAETETDRTELLASRLALEQEVTTLIEHRLTLEQEKAALVDQGTIRDSEMLEQARNLRAEINILVLAKNRLEQEKTNLGRQINTLAQQQAVTAQAQQQLEEDLSGSQERYRLTKTELDYLVAKHADEISAFEKEKALLVENLQAFELLKGQYGDLEVAYNRLVRPARNMVGRYVVRVRYWKESGYFHYSLQEPDQVVETEVSEDELHEHLSELKAAYPGNLFTHVLFPGGKDLSHEEAYLFERSIVSRYDYYESD</sequence>
<feature type="coiled-coil region" evidence="1">
    <location>
        <begin position="62"/>
        <end position="96"/>
    </location>
</feature>
<evidence type="ECO:0000256" key="1">
    <source>
        <dbReference type="SAM" id="Coils"/>
    </source>
</evidence>
<dbReference type="EMBL" id="UINC01044237">
    <property type="protein sequence ID" value="SVB49415.1"/>
    <property type="molecule type" value="Genomic_DNA"/>
</dbReference>
<organism evidence="2">
    <name type="scientific">marine metagenome</name>
    <dbReference type="NCBI Taxonomy" id="408172"/>
    <lineage>
        <taxon>unclassified sequences</taxon>
        <taxon>metagenomes</taxon>
        <taxon>ecological metagenomes</taxon>
    </lineage>
</organism>
<keyword evidence="1" id="KW-0175">Coiled coil</keyword>
<name>A0A382EG19_9ZZZZ</name>
<protein>
    <submittedName>
        <fullName evidence="2">Uncharacterized protein</fullName>
    </submittedName>
</protein>